<name>A0A9Q0KEM2_9MAGN</name>
<dbReference type="PANTHER" id="PTHR21567:SF65">
    <property type="entry name" value="ARM REPEAT SUPERFAMILY PROTEIN"/>
    <property type="match status" value="1"/>
</dbReference>
<evidence type="ECO:0000313" key="3">
    <source>
        <dbReference type="Proteomes" id="UP001141806"/>
    </source>
</evidence>
<feature type="domain" description="TOG" evidence="1">
    <location>
        <begin position="60"/>
        <end position="299"/>
    </location>
</feature>
<dbReference type="OrthoDB" id="63891at2759"/>
<reference evidence="2" key="1">
    <citation type="journal article" date="2023" name="Plant J.">
        <title>The genome of the king protea, Protea cynaroides.</title>
        <authorList>
            <person name="Chang J."/>
            <person name="Duong T.A."/>
            <person name="Schoeman C."/>
            <person name="Ma X."/>
            <person name="Roodt D."/>
            <person name="Barker N."/>
            <person name="Li Z."/>
            <person name="Van de Peer Y."/>
            <person name="Mizrachi E."/>
        </authorList>
    </citation>
    <scope>NUCLEOTIDE SEQUENCE</scope>
    <source>
        <tissue evidence="2">Young leaves</tissue>
    </source>
</reference>
<evidence type="ECO:0000313" key="2">
    <source>
        <dbReference type="EMBL" id="KAJ4969050.1"/>
    </source>
</evidence>
<keyword evidence="3" id="KW-1185">Reference proteome</keyword>
<sequence>MALRSLDNALPISPGRPKKLAKVAVCIQKPPILGVNDENKAPIPAAANVDSAIDYIASDDLKAMQDPETKIQTLMEELDSKDWTKVCESLNDARRFAIYHRSFLLPILDKVMLVMVKAMNNPRSALCKASIMASSDIFNSFGDNIVAFDAFDPLLLQLLLKASQDKKFVREEAVKALQVMVESLAPLALLHKLLVYVTHSNLRVRAKAAVSISKCVSKMGQEGMKEFGLVSLIRVAADLLNDRLPEARDAARSTVMLVYEAVIRDEEQKLQNDDHDGLSSMELWLNFCCSNLTAIQAQSMSKIIPS</sequence>
<gene>
    <name evidence="2" type="ORF">NE237_015751</name>
</gene>
<protein>
    <recommendedName>
        <fullName evidence="1">TOG domain-containing protein</fullName>
    </recommendedName>
</protein>
<dbReference type="SMART" id="SM01349">
    <property type="entry name" value="TOG"/>
    <property type="match status" value="1"/>
</dbReference>
<dbReference type="Proteomes" id="UP001141806">
    <property type="component" value="Unassembled WGS sequence"/>
</dbReference>
<dbReference type="SUPFAM" id="SSF48371">
    <property type="entry name" value="ARM repeat"/>
    <property type="match status" value="1"/>
</dbReference>
<dbReference type="EMBL" id="JAMYWD010000006">
    <property type="protein sequence ID" value="KAJ4969050.1"/>
    <property type="molecule type" value="Genomic_DNA"/>
</dbReference>
<dbReference type="InterPro" id="IPR024395">
    <property type="entry name" value="CLASP_N_dom"/>
</dbReference>
<dbReference type="GO" id="GO:0008017">
    <property type="term" value="F:microtubule binding"/>
    <property type="evidence" value="ECO:0007669"/>
    <property type="project" value="TreeGrafter"/>
</dbReference>
<dbReference type="Gene3D" id="1.25.10.10">
    <property type="entry name" value="Leucine-rich Repeat Variant"/>
    <property type="match status" value="1"/>
</dbReference>
<comment type="caution">
    <text evidence="2">The sequence shown here is derived from an EMBL/GenBank/DDBJ whole genome shotgun (WGS) entry which is preliminary data.</text>
</comment>
<dbReference type="Pfam" id="PF12348">
    <property type="entry name" value="CLASP_N"/>
    <property type="match status" value="1"/>
</dbReference>
<proteinExistence type="predicted"/>
<dbReference type="AlphaFoldDB" id="A0A9Q0KEM2"/>
<accession>A0A9Q0KEM2</accession>
<organism evidence="2 3">
    <name type="scientific">Protea cynaroides</name>
    <dbReference type="NCBI Taxonomy" id="273540"/>
    <lineage>
        <taxon>Eukaryota</taxon>
        <taxon>Viridiplantae</taxon>
        <taxon>Streptophyta</taxon>
        <taxon>Embryophyta</taxon>
        <taxon>Tracheophyta</taxon>
        <taxon>Spermatophyta</taxon>
        <taxon>Magnoliopsida</taxon>
        <taxon>Proteales</taxon>
        <taxon>Proteaceae</taxon>
        <taxon>Protea</taxon>
    </lineage>
</organism>
<dbReference type="InterPro" id="IPR011989">
    <property type="entry name" value="ARM-like"/>
</dbReference>
<dbReference type="GO" id="GO:0000226">
    <property type="term" value="P:microtubule cytoskeleton organization"/>
    <property type="evidence" value="ECO:0007669"/>
    <property type="project" value="TreeGrafter"/>
</dbReference>
<dbReference type="GO" id="GO:0005881">
    <property type="term" value="C:cytoplasmic microtubule"/>
    <property type="evidence" value="ECO:0007669"/>
    <property type="project" value="TreeGrafter"/>
</dbReference>
<dbReference type="InterPro" id="IPR016024">
    <property type="entry name" value="ARM-type_fold"/>
</dbReference>
<dbReference type="InterPro" id="IPR034085">
    <property type="entry name" value="TOG"/>
</dbReference>
<evidence type="ECO:0000259" key="1">
    <source>
        <dbReference type="SMART" id="SM01349"/>
    </source>
</evidence>
<dbReference type="PANTHER" id="PTHR21567">
    <property type="entry name" value="CLASP"/>
    <property type="match status" value="1"/>
</dbReference>